<dbReference type="FunFam" id="3.40.50.2000:FF:000021">
    <property type="entry name" value="UDP-glucuronosyltransferase"/>
    <property type="match status" value="1"/>
</dbReference>
<dbReference type="PANTHER" id="PTHR48043">
    <property type="entry name" value="EG:EG0003.4 PROTEIN-RELATED"/>
    <property type="match status" value="1"/>
</dbReference>
<dbReference type="EC" id="2.4.1.17" evidence="4"/>
<dbReference type="Pfam" id="PF00201">
    <property type="entry name" value="UDPGT"/>
    <property type="match status" value="1"/>
</dbReference>
<reference evidence="4" key="1">
    <citation type="submission" date="2023-01" db="EMBL/GenBank/DDBJ databases">
        <title>Genome assembly of the deep-sea coral Lophelia pertusa.</title>
        <authorList>
            <person name="Herrera S."/>
            <person name="Cordes E."/>
        </authorList>
    </citation>
    <scope>NUCLEOTIDE SEQUENCE</scope>
    <source>
        <strain evidence="4">USNM1676648</strain>
        <tissue evidence="4">Polyp</tissue>
    </source>
</reference>
<dbReference type="InterPro" id="IPR002213">
    <property type="entry name" value="UDP_glucos_trans"/>
</dbReference>
<sequence length="171" mass="19361">MLATAFGKLKQRIVWRLKGYIPSFLGKNIKVVEWLPQNDLLAHKDIKAFVSHVGHNSLYESAYHGVPVVAVPLFIDQHSNAKKAQHVGLGLAVDYKTINAQQLFETIERVISEPRFKTKAMHISGLLKDRRQTPLQETCDWIEYVLRHGGARTSELKCLTYLGTSTTYLTS</sequence>
<accession>A0A9W9YJ88</accession>
<comment type="caution">
    <text evidence="4">The sequence shown here is derived from an EMBL/GenBank/DDBJ whole genome shotgun (WGS) entry which is preliminary data.</text>
</comment>
<proteinExistence type="inferred from homology"/>
<evidence type="ECO:0000313" key="4">
    <source>
        <dbReference type="EMBL" id="KAJ7340127.1"/>
    </source>
</evidence>
<dbReference type="AlphaFoldDB" id="A0A9W9YJ88"/>
<protein>
    <submittedName>
        <fullName evidence="4">UDP-glucuronosyltransferase 1-1</fullName>
        <ecNumber evidence="4">2.4.1.17</ecNumber>
    </submittedName>
</protein>
<keyword evidence="2 4" id="KW-0328">Glycosyltransferase</keyword>
<dbReference type="CDD" id="cd03784">
    <property type="entry name" value="GT1_Gtf-like"/>
    <property type="match status" value="1"/>
</dbReference>
<name>A0A9W9YJ88_9CNID</name>
<evidence type="ECO:0000313" key="5">
    <source>
        <dbReference type="Proteomes" id="UP001163046"/>
    </source>
</evidence>
<dbReference type="GO" id="GO:0015020">
    <property type="term" value="F:glucuronosyltransferase activity"/>
    <property type="evidence" value="ECO:0007669"/>
    <property type="project" value="UniProtKB-EC"/>
</dbReference>
<evidence type="ECO:0000256" key="2">
    <source>
        <dbReference type="ARBA" id="ARBA00022676"/>
    </source>
</evidence>
<evidence type="ECO:0000256" key="1">
    <source>
        <dbReference type="ARBA" id="ARBA00009995"/>
    </source>
</evidence>
<dbReference type="SUPFAM" id="SSF53756">
    <property type="entry name" value="UDP-Glycosyltransferase/glycogen phosphorylase"/>
    <property type="match status" value="1"/>
</dbReference>
<evidence type="ECO:0000256" key="3">
    <source>
        <dbReference type="ARBA" id="ARBA00022679"/>
    </source>
</evidence>
<dbReference type="PANTHER" id="PTHR48043:SF145">
    <property type="entry name" value="FI06409P-RELATED"/>
    <property type="match status" value="1"/>
</dbReference>
<keyword evidence="5" id="KW-1185">Reference proteome</keyword>
<dbReference type="InterPro" id="IPR050271">
    <property type="entry name" value="UDP-glycosyltransferase"/>
</dbReference>
<organism evidence="4 5">
    <name type="scientific">Desmophyllum pertusum</name>
    <dbReference type="NCBI Taxonomy" id="174260"/>
    <lineage>
        <taxon>Eukaryota</taxon>
        <taxon>Metazoa</taxon>
        <taxon>Cnidaria</taxon>
        <taxon>Anthozoa</taxon>
        <taxon>Hexacorallia</taxon>
        <taxon>Scleractinia</taxon>
        <taxon>Caryophylliina</taxon>
        <taxon>Caryophylliidae</taxon>
        <taxon>Desmophyllum</taxon>
    </lineage>
</organism>
<keyword evidence="3 4" id="KW-0808">Transferase</keyword>
<dbReference type="EMBL" id="MU827778">
    <property type="protein sequence ID" value="KAJ7340127.1"/>
    <property type="molecule type" value="Genomic_DNA"/>
</dbReference>
<dbReference type="Proteomes" id="UP001163046">
    <property type="component" value="Unassembled WGS sequence"/>
</dbReference>
<gene>
    <name evidence="4" type="primary">UGT1A1_1</name>
    <name evidence="4" type="ORF">OS493_002853</name>
</gene>
<comment type="similarity">
    <text evidence="1">Belongs to the UDP-glycosyltransferase family.</text>
</comment>
<dbReference type="Gene3D" id="3.40.50.2000">
    <property type="entry name" value="Glycogen Phosphorylase B"/>
    <property type="match status" value="1"/>
</dbReference>
<dbReference type="OrthoDB" id="5835829at2759"/>